<dbReference type="AlphaFoldDB" id="A0A543APY6"/>
<dbReference type="PANTHER" id="PTHR42756">
    <property type="entry name" value="TRANSCRIPTIONAL REGULATOR, MARR"/>
    <property type="match status" value="1"/>
</dbReference>
<dbReference type="Gene3D" id="1.10.10.10">
    <property type="entry name" value="Winged helix-like DNA-binding domain superfamily/Winged helix DNA-binding domain"/>
    <property type="match status" value="1"/>
</dbReference>
<dbReference type="SMART" id="SM00347">
    <property type="entry name" value="HTH_MARR"/>
    <property type="match status" value="1"/>
</dbReference>
<name>A0A543APY6_9ACTN</name>
<protein>
    <submittedName>
        <fullName evidence="5">DNA-binding MarR family transcriptional regulator</fullName>
    </submittedName>
</protein>
<dbReference type="Pfam" id="PF01047">
    <property type="entry name" value="MarR"/>
    <property type="match status" value="1"/>
</dbReference>
<evidence type="ECO:0000256" key="3">
    <source>
        <dbReference type="ARBA" id="ARBA00023163"/>
    </source>
</evidence>
<dbReference type="PRINTS" id="PR00598">
    <property type="entry name" value="HTHMARR"/>
</dbReference>
<keyword evidence="2 5" id="KW-0238">DNA-binding</keyword>
<dbReference type="PANTHER" id="PTHR42756:SF1">
    <property type="entry name" value="TRANSCRIPTIONAL REPRESSOR OF EMRAB OPERON"/>
    <property type="match status" value="1"/>
</dbReference>
<evidence type="ECO:0000256" key="1">
    <source>
        <dbReference type="ARBA" id="ARBA00023015"/>
    </source>
</evidence>
<dbReference type="GO" id="GO:0003700">
    <property type="term" value="F:DNA-binding transcription factor activity"/>
    <property type="evidence" value="ECO:0007669"/>
    <property type="project" value="InterPro"/>
</dbReference>
<proteinExistence type="predicted"/>
<dbReference type="InterPro" id="IPR023187">
    <property type="entry name" value="Tscrpt_reg_MarR-type_CS"/>
</dbReference>
<dbReference type="InterPro" id="IPR036390">
    <property type="entry name" value="WH_DNA-bd_sf"/>
</dbReference>
<keyword evidence="1" id="KW-0805">Transcription regulation</keyword>
<evidence type="ECO:0000313" key="5">
    <source>
        <dbReference type="EMBL" id="TQL74652.1"/>
    </source>
</evidence>
<sequence length="162" mass="18330">MPDMTERDELIESIRSVQDDLTRLVAQDRSEPLLASTLTMQQLKVVIILSQEGSVSGQELSQRLRIGLGTVTGIVDRLVSQDLVHRFEDPADRRVRRVALTAKGERLISEFTDVGAARFRALLNRLDMDTLRDFDVIMRKIRAAIRESDDFSVAGYRPSESE</sequence>
<gene>
    <name evidence="5" type="ORF">FB566_0138</name>
</gene>
<dbReference type="GO" id="GO:0003677">
    <property type="term" value="F:DNA binding"/>
    <property type="evidence" value="ECO:0007669"/>
    <property type="project" value="UniProtKB-KW"/>
</dbReference>
<dbReference type="InterPro" id="IPR036388">
    <property type="entry name" value="WH-like_DNA-bd_sf"/>
</dbReference>
<reference evidence="5 6" key="1">
    <citation type="submission" date="2019-06" db="EMBL/GenBank/DDBJ databases">
        <title>Sequencing the genomes of 1000 actinobacteria strains.</title>
        <authorList>
            <person name="Klenk H.-P."/>
        </authorList>
    </citation>
    <scope>NUCLEOTIDE SEQUENCE [LARGE SCALE GENOMIC DNA]</scope>
    <source>
        <strain evidence="5 6">DSM 45928</strain>
    </source>
</reference>
<feature type="domain" description="HTH marR-type" evidence="4">
    <location>
        <begin position="7"/>
        <end position="143"/>
    </location>
</feature>
<keyword evidence="3" id="KW-0804">Transcription</keyword>
<evidence type="ECO:0000259" key="4">
    <source>
        <dbReference type="PROSITE" id="PS50995"/>
    </source>
</evidence>
<dbReference type="InterPro" id="IPR000835">
    <property type="entry name" value="HTH_MarR-typ"/>
</dbReference>
<dbReference type="EMBL" id="VFOW01000001">
    <property type="protein sequence ID" value="TQL74652.1"/>
    <property type="molecule type" value="Genomic_DNA"/>
</dbReference>
<dbReference type="Proteomes" id="UP000317043">
    <property type="component" value="Unassembled WGS sequence"/>
</dbReference>
<accession>A0A543APY6</accession>
<dbReference type="InParanoid" id="A0A543APY6"/>
<dbReference type="PROSITE" id="PS50995">
    <property type="entry name" value="HTH_MARR_2"/>
    <property type="match status" value="1"/>
</dbReference>
<evidence type="ECO:0000313" key="6">
    <source>
        <dbReference type="Proteomes" id="UP000317043"/>
    </source>
</evidence>
<comment type="caution">
    <text evidence="5">The sequence shown here is derived from an EMBL/GenBank/DDBJ whole genome shotgun (WGS) entry which is preliminary data.</text>
</comment>
<dbReference type="SUPFAM" id="SSF46785">
    <property type="entry name" value="Winged helix' DNA-binding domain"/>
    <property type="match status" value="1"/>
</dbReference>
<organism evidence="5 6">
    <name type="scientific">Stackebrandtia endophytica</name>
    <dbReference type="NCBI Taxonomy" id="1496996"/>
    <lineage>
        <taxon>Bacteria</taxon>
        <taxon>Bacillati</taxon>
        <taxon>Actinomycetota</taxon>
        <taxon>Actinomycetes</taxon>
        <taxon>Glycomycetales</taxon>
        <taxon>Glycomycetaceae</taxon>
        <taxon>Stackebrandtia</taxon>
    </lineage>
</organism>
<keyword evidence="6" id="KW-1185">Reference proteome</keyword>
<evidence type="ECO:0000256" key="2">
    <source>
        <dbReference type="ARBA" id="ARBA00023125"/>
    </source>
</evidence>
<dbReference type="PROSITE" id="PS01117">
    <property type="entry name" value="HTH_MARR_1"/>
    <property type="match status" value="1"/>
</dbReference>